<dbReference type="AlphaFoldDB" id="A0A640KFB4"/>
<feature type="region of interest" description="Disordered" evidence="1">
    <location>
        <begin position="1"/>
        <end position="24"/>
    </location>
</feature>
<keyword evidence="3" id="KW-1185">Reference proteome</keyword>
<protein>
    <submittedName>
        <fullName evidence="2">Serine/threonine kinase-like protein, putative</fullName>
    </submittedName>
</protein>
<evidence type="ECO:0000256" key="1">
    <source>
        <dbReference type="SAM" id="MobiDB-lite"/>
    </source>
</evidence>
<reference evidence="2" key="1">
    <citation type="submission" date="2019-11" db="EMBL/GenBank/DDBJ databases">
        <title>Leishmania tarentolae CDS.</title>
        <authorList>
            <person name="Goto Y."/>
            <person name="Yamagishi J."/>
        </authorList>
    </citation>
    <scope>NUCLEOTIDE SEQUENCE [LARGE SCALE GENOMIC DNA]</scope>
    <source>
        <strain evidence="2">Parrot Tar II</strain>
    </source>
</reference>
<proteinExistence type="predicted"/>
<dbReference type="EMBL" id="BLBS01000023">
    <property type="protein sequence ID" value="GET87775.1"/>
    <property type="molecule type" value="Genomic_DNA"/>
</dbReference>
<dbReference type="Proteomes" id="UP000419144">
    <property type="component" value="Unassembled WGS sequence"/>
</dbReference>
<sequence>MFRADATSAPSRKEKSRIEEDDRRYQREPMYHAAHALHVPSSLPPPLSIPIATSHALRGEHPRIPVNLKPRVVYDILHRDALARVHGQHARYEVLGRVADVANHLIVAPLNFAKKDVHVSIFKWQTSRQHHIQNNATAPDVCRESVVSALHEYLRRNVVWRAADRLQKHILLKVAESKVGNLQCAVRVEQQVLRLQVAVGEAL</sequence>
<name>A0A640KFB4_LEITA</name>
<dbReference type="GO" id="GO:0016301">
    <property type="term" value="F:kinase activity"/>
    <property type="evidence" value="ECO:0007669"/>
    <property type="project" value="UniProtKB-KW"/>
</dbReference>
<organism evidence="2 3">
    <name type="scientific">Leishmania tarentolae</name>
    <name type="common">Sauroleishmania tarentolae</name>
    <dbReference type="NCBI Taxonomy" id="5689"/>
    <lineage>
        <taxon>Eukaryota</taxon>
        <taxon>Discoba</taxon>
        <taxon>Euglenozoa</taxon>
        <taxon>Kinetoplastea</taxon>
        <taxon>Metakinetoplastina</taxon>
        <taxon>Trypanosomatida</taxon>
        <taxon>Trypanosomatidae</taxon>
        <taxon>Leishmaniinae</taxon>
        <taxon>Leishmania</taxon>
        <taxon>lizard Leishmania</taxon>
    </lineage>
</organism>
<evidence type="ECO:0000313" key="2">
    <source>
        <dbReference type="EMBL" id="GET87775.1"/>
    </source>
</evidence>
<dbReference type="VEuPathDB" id="TriTrypDB:LtaPh_1806751"/>
<gene>
    <name evidence="2" type="ORF">LtaPh_1806751</name>
</gene>
<accession>A0A640KFB4</accession>
<comment type="caution">
    <text evidence="2">The sequence shown here is derived from an EMBL/GenBank/DDBJ whole genome shotgun (WGS) entry which is preliminary data.</text>
</comment>
<feature type="compositionally biased region" description="Basic and acidic residues" evidence="1">
    <location>
        <begin position="11"/>
        <end position="24"/>
    </location>
</feature>
<evidence type="ECO:0000313" key="3">
    <source>
        <dbReference type="Proteomes" id="UP000419144"/>
    </source>
</evidence>